<name>A0A2S4NB97_9FLAO</name>
<feature type="transmembrane region" description="Helical" evidence="1">
    <location>
        <begin position="187"/>
        <end position="215"/>
    </location>
</feature>
<feature type="transmembrane region" description="Helical" evidence="1">
    <location>
        <begin position="41"/>
        <end position="59"/>
    </location>
</feature>
<sequence>MIILSKTSNLPLILKASAILGVTEVLFSILFRYLGLEDFQMVPYLRLVTTVFLIAYLFYKKLIIKDSIKRIVYYNSLNNKLVFYWILITLICLIVGIFRLNPILYIITDFFYIFFGFLFYRIIQTSVNINSEIQKLEINTVHNTFIILLLLLSIICLFSKINIPSFLLVLSLSFSFFFFFKKKYLYTFLYFIPFIIQFTTANRAILIVFLLFATLSFFNRPISEKTLFKVISLSVTAIIVTPYILSFSIKQILPLISDGSVLKARLDQVKMLMEGKYNWNSPEMLSLKQRIDEVLIVLKFWTANVFNFVFGGGLGATIEGHSFKDVGVGSSAILGKEKIHNIHILPFSLIFRYGLFGLILFYLLLKNLFLNLFKVLTTKNSIYSSLILFQISWIIYSLPAASFLWTSPIFWFLLAFDYGKNK</sequence>
<proteinExistence type="predicted"/>
<reference evidence="2 3" key="1">
    <citation type="submission" date="2018-01" db="EMBL/GenBank/DDBJ databases">
        <title>Genomic Encyclopedia of Type Strains, Phase I: the one thousand microbial genomes (KMG-I) project.</title>
        <authorList>
            <person name="Goeker M."/>
        </authorList>
    </citation>
    <scope>NUCLEOTIDE SEQUENCE [LARGE SCALE GENOMIC DNA]</scope>
    <source>
        <strain evidence="2 3">DSM 17960</strain>
    </source>
</reference>
<gene>
    <name evidence="2" type="ORF">Q361_10176</name>
</gene>
<feature type="transmembrane region" description="Helical" evidence="1">
    <location>
        <begin position="161"/>
        <end position="180"/>
    </location>
</feature>
<feature type="transmembrane region" description="Helical" evidence="1">
    <location>
        <begin position="393"/>
        <end position="416"/>
    </location>
</feature>
<dbReference type="EMBL" id="PQNY01000001">
    <property type="protein sequence ID" value="POS02978.1"/>
    <property type="molecule type" value="Genomic_DNA"/>
</dbReference>
<keyword evidence="1" id="KW-0472">Membrane</keyword>
<keyword evidence="1" id="KW-0812">Transmembrane</keyword>
<keyword evidence="3" id="KW-1185">Reference proteome</keyword>
<evidence type="ECO:0000313" key="2">
    <source>
        <dbReference type="EMBL" id="POS02978.1"/>
    </source>
</evidence>
<feature type="transmembrane region" description="Helical" evidence="1">
    <location>
        <begin position="344"/>
        <end position="365"/>
    </location>
</feature>
<feature type="transmembrane region" description="Helical" evidence="1">
    <location>
        <begin position="227"/>
        <end position="245"/>
    </location>
</feature>
<organism evidence="2 3">
    <name type="scientific">Flavobacterium croceum DSM 17960</name>
    <dbReference type="NCBI Taxonomy" id="1121886"/>
    <lineage>
        <taxon>Bacteria</taxon>
        <taxon>Pseudomonadati</taxon>
        <taxon>Bacteroidota</taxon>
        <taxon>Flavobacteriia</taxon>
        <taxon>Flavobacteriales</taxon>
        <taxon>Flavobacteriaceae</taxon>
        <taxon>Flavobacterium</taxon>
    </lineage>
</organism>
<dbReference type="AlphaFoldDB" id="A0A2S4NB97"/>
<dbReference type="Proteomes" id="UP000237056">
    <property type="component" value="Unassembled WGS sequence"/>
</dbReference>
<accession>A0A2S4NB97</accession>
<feature type="transmembrane region" description="Helical" evidence="1">
    <location>
        <begin position="80"/>
        <end position="98"/>
    </location>
</feature>
<dbReference type="OrthoDB" id="1426405at2"/>
<comment type="caution">
    <text evidence="2">The sequence shown here is derived from an EMBL/GenBank/DDBJ whole genome shotgun (WGS) entry which is preliminary data.</text>
</comment>
<keyword evidence="1" id="KW-1133">Transmembrane helix</keyword>
<feature type="transmembrane region" description="Helical" evidence="1">
    <location>
        <begin position="12"/>
        <end position="35"/>
    </location>
</feature>
<evidence type="ECO:0008006" key="4">
    <source>
        <dbReference type="Google" id="ProtNLM"/>
    </source>
</evidence>
<feature type="transmembrane region" description="Helical" evidence="1">
    <location>
        <begin position="104"/>
        <end position="124"/>
    </location>
</feature>
<evidence type="ECO:0000313" key="3">
    <source>
        <dbReference type="Proteomes" id="UP000237056"/>
    </source>
</evidence>
<feature type="transmembrane region" description="Helical" evidence="1">
    <location>
        <begin position="136"/>
        <end position="155"/>
    </location>
</feature>
<evidence type="ECO:0000256" key="1">
    <source>
        <dbReference type="SAM" id="Phobius"/>
    </source>
</evidence>
<protein>
    <recommendedName>
        <fullName evidence="4">O-antigen ligase-like membrane protein</fullName>
    </recommendedName>
</protein>